<dbReference type="InterPro" id="IPR052155">
    <property type="entry name" value="Biofilm_reg_signaling"/>
</dbReference>
<accession>A0A0E4GZ62</accession>
<dbReference type="PROSITE" id="PS51257">
    <property type="entry name" value="PROKAR_LIPOPROTEIN"/>
    <property type="match status" value="1"/>
</dbReference>
<dbReference type="PROSITE" id="PS50883">
    <property type="entry name" value="EAL"/>
    <property type="match status" value="1"/>
</dbReference>
<feature type="transmembrane region" description="Helical" evidence="1">
    <location>
        <begin position="136"/>
        <end position="155"/>
    </location>
</feature>
<feature type="domain" description="GGDEF" evidence="3">
    <location>
        <begin position="356"/>
        <end position="489"/>
    </location>
</feature>
<dbReference type="SUPFAM" id="SSF141868">
    <property type="entry name" value="EAL domain-like"/>
    <property type="match status" value="1"/>
</dbReference>
<feature type="domain" description="EAL" evidence="2">
    <location>
        <begin position="516"/>
        <end position="769"/>
    </location>
</feature>
<feature type="transmembrane region" description="Helical" evidence="1">
    <location>
        <begin position="167"/>
        <end position="189"/>
    </location>
</feature>
<dbReference type="Gene3D" id="3.30.70.270">
    <property type="match status" value="1"/>
</dbReference>
<evidence type="ECO:0000313" key="5">
    <source>
        <dbReference type="Proteomes" id="UP000199251"/>
    </source>
</evidence>
<dbReference type="Proteomes" id="UP000199251">
    <property type="component" value="Unassembled WGS sequence"/>
</dbReference>
<feature type="transmembrane region" description="Helical" evidence="1">
    <location>
        <begin position="74"/>
        <end position="96"/>
    </location>
</feature>
<dbReference type="CDD" id="cd01949">
    <property type="entry name" value="GGDEF"/>
    <property type="match status" value="1"/>
</dbReference>
<feature type="transmembrane region" description="Helical" evidence="1">
    <location>
        <begin position="44"/>
        <end position="62"/>
    </location>
</feature>
<gene>
    <name evidence="4" type="ORF">BN1232_03704</name>
</gene>
<keyword evidence="1" id="KW-0472">Membrane</keyword>
<evidence type="ECO:0000256" key="1">
    <source>
        <dbReference type="SAM" id="Phobius"/>
    </source>
</evidence>
<sequence length="771" mass="82881">MLIIRRFPRHAALACVLSLLACLGVVLWRIIFGWGGGADFGVDPVGFGVLAMYACVCSLVAVRSTHARARTAWTMMSVALAALVMAELIWSFYSLVLHRFTSPSPADVLYMAFCVLAAVAIAQFPTELTAPARIRLLLDCLVRAVALVLLLWAALPESVYRAHGEGGAVVGVCSALDLFVLMVAARFLARPGVGQRGVLGLLAAAFALRELCDLAVTYEMTTSRYNVGSAIGIGWAASLVVLGAAALMARGSQPIDRVRVIDPLLSQKSPWLPNLPLLIAVTIGSAFVLTGPLQVGIPTLITLVFIRQSFAARENQQLLRAAAEQASHDPLTGLANRTLFYDQLSRVMAQRQRDDRSVAVVVLDIDDFKMVNDTLGHPVADSVLAGVGQRLAGCIRPGDMVARLGGDEFAVLLGGEADSGHLVASRLVEAFDEPIIVDGHEILLYPSVGMAIASSSEPDLSPVALVQRADIAMYAAKRSRSSQVQTFSPEMTLIDPDLVALADRTARRPTHAAAAQIGLLRQLRYAIEHGELTVVYQPEIELSTRRIVRVEALLRWPHPQRGELRPQAFLSLVRQHGLMRPVSDLVLDKALDDAARWAVLGAPTSVAVNLFAPLLCESHRPDALFGALDAHHLPPEVLTIEITEDAVLAGMGQVTAVLRRLREHGIRVAIDDFGSGYSALSYLHDLPSDDVKLDRHFIASVASDERAAIVVRAIINLTHELGITVVAEGIEDAATTAWLGEHGCDIGQGYYLGMPLSAADTTQLLLTATHT</sequence>
<dbReference type="InterPro" id="IPR043128">
    <property type="entry name" value="Rev_trsase/Diguanyl_cyclase"/>
</dbReference>
<dbReference type="PANTHER" id="PTHR44757">
    <property type="entry name" value="DIGUANYLATE CYCLASE DGCP"/>
    <property type="match status" value="1"/>
</dbReference>
<dbReference type="PROSITE" id="PS50887">
    <property type="entry name" value="GGDEF"/>
    <property type="match status" value="1"/>
</dbReference>
<dbReference type="SMART" id="SM00052">
    <property type="entry name" value="EAL"/>
    <property type="match status" value="1"/>
</dbReference>
<dbReference type="InterPro" id="IPR001633">
    <property type="entry name" value="EAL_dom"/>
</dbReference>
<dbReference type="InterPro" id="IPR000160">
    <property type="entry name" value="GGDEF_dom"/>
</dbReference>
<name>A0A0E4GZ62_MYCLN</name>
<keyword evidence="1" id="KW-1133">Transmembrane helix</keyword>
<dbReference type="OrthoDB" id="23692at2"/>
<feature type="transmembrane region" description="Helical" evidence="1">
    <location>
        <begin position="108"/>
        <end position="124"/>
    </location>
</feature>
<reference evidence="4 5" key="1">
    <citation type="submission" date="2015-03" db="EMBL/GenBank/DDBJ databases">
        <authorList>
            <person name="Urmite Genomes"/>
        </authorList>
    </citation>
    <scope>NUCLEOTIDE SEQUENCE [LARGE SCALE GENOMIC DNA]</scope>
    <source>
        <strain evidence="4 5">CSUR P1491</strain>
    </source>
</reference>
<evidence type="ECO:0000259" key="3">
    <source>
        <dbReference type="PROSITE" id="PS50887"/>
    </source>
</evidence>
<dbReference type="PANTHER" id="PTHR44757:SF2">
    <property type="entry name" value="BIOFILM ARCHITECTURE MAINTENANCE PROTEIN MBAA"/>
    <property type="match status" value="1"/>
</dbReference>
<dbReference type="Pfam" id="PF00990">
    <property type="entry name" value="GGDEF"/>
    <property type="match status" value="1"/>
</dbReference>
<dbReference type="AlphaFoldDB" id="A0A0E4GZ62"/>
<dbReference type="InterPro" id="IPR035919">
    <property type="entry name" value="EAL_sf"/>
</dbReference>
<dbReference type="NCBIfam" id="TIGR00254">
    <property type="entry name" value="GGDEF"/>
    <property type="match status" value="1"/>
</dbReference>
<dbReference type="CDD" id="cd01948">
    <property type="entry name" value="EAL"/>
    <property type="match status" value="1"/>
</dbReference>
<dbReference type="SUPFAM" id="SSF55073">
    <property type="entry name" value="Nucleotide cyclase"/>
    <property type="match status" value="1"/>
</dbReference>
<protein>
    <submittedName>
        <fullName evidence="4">Diguanylate cyclase/phosphodiesterase</fullName>
    </submittedName>
</protein>
<organism evidence="4 5">
    <name type="scientific">Mycobacterium lentiflavum</name>
    <dbReference type="NCBI Taxonomy" id="141349"/>
    <lineage>
        <taxon>Bacteria</taxon>
        <taxon>Bacillati</taxon>
        <taxon>Actinomycetota</taxon>
        <taxon>Actinomycetes</taxon>
        <taxon>Mycobacteriales</taxon>
        <taxon>Mycobacteriaceae</taxon>
        <taxon>Mycobacterium</taxon>
        <taxon>Mycobacterium simiae complex</taxon>
    </lineage>
</organism>
<dbReference type="SMART" id="SM00267">
    <property type="entry name" value="GGDEF"/>
    <property type="match status" value="1"/>
</dbReference>
<dbReference type="InterPro" id="IPR029787">
    <property type="entry name" value="Nucleotide_cyclase"/>
</dbReference>
<evidence type="ECO:0000259" key="2">
    <source>
        <dbReference type="PROSITE" id="PS50883"/>
    </source>
</evidence>
<keyword evidence="1" id="KW-0812">Transmembrane</keyword>
<feature type="transmembrane region" description="Helical" evidence="1">
    <location>
        <begin position="230"/>
        <end position="249"/>
    </location>
</feature>
<dbReference type="STRING" id="141349.BN1232_03704"/>
<dbReference type="Pfam" id="PF00563">
    <property type="entry name" value="EAL"/>
    <property type="match status" value="1"/>
</dbReference>
<dbReference type="EMBL" id="CTEE01000001">
    <property type="protein sequence ID" value="CQD16971.1"/>
    <property type="molecule type" value="Genomic_DNA"/>
</dbReference>
<feature type="transmembrane region" description="Helical" evidence="1">
    <location>
        <begin position="12"/>
        <end position="32"/>
    </location>
</feature>
<proteinExistence type="predicted"/>
<evidence type="ECO:0000313" key="4">
    <source>
        <dbReference type="EMBL" id="CQD16971.1"/>
    </source>
</evidence>
<dbReference type="Gene3D" id="3.20.20.450">
    <property type="entry name" value="EAL domain"/>
    <property type="match status" value="1"/>
</dbReference>